<dbReference type="GO" id="GO:0044284">
    <property type="term" value="C:mitochondrial crista junction"/>
    <property type="evidence" value="ECO:0007669"/>
    <property type="project" value="TreeGrafter"/>
</dbReference>
<comment type="caution">
    <text evidence="3">The sequence shown here is derived from an EMBL/GenBank/DDBJ whole genome shotgun (WGS) entry which is preliminary data.</text>
</comment>
<dbReference type="GO" id="GO:0042407">
    <property type="term" value="P:cristae formation"/>
    <property type="evidence" value="ECO:0007669"/>
    <property type="project" value="InterPro"/>
</dbReference>
<keyword evidence="1" id="KW-0472">Membrane</keyword>
<reference evidence="3" key="1">
    <citation type="submission" date="2022-07" db="EMBL/GenBank/DDBJ databases">
        <title>Draft genome sequence of Zalerion maritima ATCC 34329, a (micro)plastics degrading marine fungus.</title>
        <authorList>
            <person name="Paco A."/>
            <person name="Goncalves M.F.M."/>
            <person name="Rocha-Santos T.A.P."/>
            <person name="Alves A."/>
        </authorList>
    </citation>
    <scope>NUCLEOTIDE SEQUENCE</scope>
    <source>
        <strain evidence="3">ATCC 34329</strain>
    </source>
</reference>
<organism evidence="3 4">
    <name type="scientific">Zalerion maritima</name>
    <dbReference type="NCBI Taxonomy" id="339359"/>
    <lineage>
        <taxon>Eukaryota</taxon>
        <taxon>Fungi</taxon>
        <taxon>Dikarya</taxon>
        <taxon>Ascomycota</taxon>
        <taxon>Pezizomycotina</taxon>
        <taxon>Sordariomycetes</taxon>
        <taxon>Lulworthiomycetidae</taxon>
        <taxon>Lulworthiales</taxon>
        <taxon>Lulworthiaceae</taxon>
        <taxon>Zalerion</taxon>
    </lineage>
</organism>
<feature type="region of interest" description="Disordered" evidence="2">
    <location>
        <begin position="116"/>
        <end position="135"/>
    </location>
</feature>
<feature type="region of interest" description="Disordered" evidence="2">
    <location>
        <begin position="22"/>
        <end position="42"/>
    </location>
</feature>
<keyword evidence="1" id="KW-0496">Mitochondrion</keyword>
<comment type="subcellular location">
    <subcellularLocation>
        <location evidence="1">Mitochondrion inner membrane</location>
    </subcellularLocation>
</comment>
<dbReference type="GO" id="GO:0061617">
    <property type="term" value="C:MICOS complex"/>
    <property type="evidence" value="ECO:0007669"/>
    <property type="project" value="UniProtKB-UniRule"/>
</dbReference>
<evidence type="ECO:0000313" key="3">
    <source>
        <dbReference type="EMBL" id="KAJ2895747.1"/>
    </source>
</evidence>
<dbReference type="PANTHER" id="PTHR28268:SF1">
    <property type="entry name" value="MICOS SUBUNIT MIC26"/>
    <property type="match status" value="1"/>
</dbReference>
<keyword evidence="4" id="KW-1185">Reference proteome</keyword>
<dbReference type="Pfam" id="PF09769">
    <property type="entry name" value="ApoO"/>
    <property type="match status" value="1"/>
</dbReference>
<gene>
    <name evidence="3" type="ORF">MKZ38_006187</name>
</gene>
<protein>
    <recommendedName>
        <fullName evidence="1">MICOS complex subunit</fullName>
    </recommendedName>
</protein>
<evidence type="ECO:0000256" key="2">
    <source>
        <dbReference type="SAM" id="MobiDB-lite"/>
    </source>
</evidence>
<keyword evidence="1" id="KW-0999">Mitochondrion inner membrane</keyword>
<dbReference type="InterPro" id="IPR033181">
    <property type="entry name" value="Mic26_fungi"/>
</dbReference>
<name>A0AAD5WQG3_9PEZI</name>
<comment type="function">
    <text evidence="1">Component of the MICOS complex, a large protein complex of the mitochondrial inner membrane that plays crucial roles in the maintenance of crista junctions, inner membrane architecture, and formation of contact sites to the outer membrane.</text>
</comment>
<comment type="subunit">
    <text evidence="1">Component of the mitochondrial contact site and cristae organizing system (MICOS) complex.</text>
</comment>
<dbReference type="InterPro" id="IPR019166">
    <property type="entry name" value="MIC26/MIC27"/>
</dbReference>
<evidence type="ECO:0000256" key="1">
    <source>
        <dbReference type="RuleBase" id="RU363021"/>
    </source>
</evidence>
<accession>A0AAD5WQG3</accession>
<feature type="compositionally biased region" description="Polar residues" evidence="2">
    <location>
        <begin position="27"/>
        <end position="42"/>
    </location>
</feature>
<proteinExistence type="predicted"/>
<dbReference type="EMBL" id="JAKWBI020000378">
    <property type="protein sequence ID" value="KAJ2895747.1"/>
    <property type="molecule type" value="Genomic_DNA"/>
</dbReference>
<dbReference type="Proteomes" id="UP001201980">
    <property type="component" value="Unassembled WGS sequence"/>
</dbReference>
<sequence>MWDSSNAKSYSDYFMSSDIRLRDSHESTVSTSTPGVQGPSIQPQPAMAARVLLRRRAAPLLATCAVLMVPTVAFAEAPPSAAPSHSQSNKKPIYDDLPIIPSTVPTSQPQSALARQTPAETAIAPSKPRGPTPTDRLAGQIKVARLWLHSKATATEDGVNNMLTRAFTLERSFTETVASLAPPRESGERLMPGAIYVLVAAMAGSVMTKNRGIILRASTPVVLGVFAAKAFVPVTTKNVGDLVWEWEKKIPPVADAHTSVTNGIDKAVHFSKVHANLGRNWVEDNVSTAREIVEGWIKKGK</sequence>
<dbReference type="AlphaFoldDB" id="A0AAD5WQG3"/>
<dbReference type="PANTHER" id="PTHR28268">
    <property type="entry name" value="MICOS SUBUNIT MIC26"/>
    <property type="match status" value="1"/>
</dbReference>
<evidence type="ECO:0000313" key="4">
    <source>
        <dbReference type="Proteomes" id="UP001201980"/>
    </source>
</evidence>